<reference evidence="3" key="1">
    <citation type="journal article" date="2018" name="Nat. Microbiol.">
        <title>Leveraging single-cell genomics to expand the fungal tree of life.</title>
        <authorList>
            <person name="Ahrendt S.R."/>
            <person name="Quandt C.A."/>
            <person name="Ciobanu D."/>
            <person name="Clum A."/>
            <person name="Salamov A."/>
            <person name="Andreopoulos B."/>
            <person name="Cheng J.F."/>
            <person name="Woyke T."/>
            <person name="Pelin A."/>
            <person name="Henrissat B."/>
            <person name="Reynolds N.K."/>
            <person name="Benny G.L."/>
            <person name="Smith M.E."/>
            <person name="James T.Y."/>
            <person name="Grigoriev I.V."/>
        </authorList>
    </citation>
    <scope>NUCLEOTIDE SEQUENCE [LARGE SCALE GENOMIC DNA]</scope>
    <source>
        <strain evidence="3">RSA 468</strain>
    </source>
</reference>
<dbReference type="EMBL" id="ML002208">
    <property type="protein sequence ID" value="RKP40478.1"/>
    <property type="molecule type" value="Genomic_DNA"/>
</dbReference>
<dbReference type="InterPro" id="IPR040410">
    <property type="entry name" value="UPF0658_Golgi"/>
</dbReference>
<name>A0A4Q0A3M0_9FUNG</name>
<dbReference type="Proteomes" id="UP000268162">
    <property type="component" value="Unassembled WGS sequence"/>
</dbReference>
<accession>A0A4Q0A3M0</accession>
<dbReference type="PANTHER" id="PTHR34391:SF1">
    <property type="entry name" value="UPF0658 GOLGI APPARATUS MEMBRANE PROTEIN C1952.10C-RELATED"/>
    <property type="match status" value="1"/>
</dbReference>
<feature type="transmembrane region" description="Helical" evidence="1">
    <location>
        <begin position="196"/>
        <end position="217"/>
    </location>
</feature>
<dbReference type="AlphaFoldDB" id="A0A4Q0A3M0"/>
<feature type="non-terminal residue" evidence="2">
    <location>
        <position position="1"/>
    </location>
</feature>
<keyword evidence="1" id="KW-0812">Transmembrane</keyword>
<evidence type="ECO:0000256" key="1">
    <source>
        <dbReference type="SAM" id="Phobius"/>
    </source>
</evidence>
<feature type="transmembrane region" description="Helical" evidence="1">
    <location>
        <begin position="237"/>
        <end position="261"/>
    </location>
</feature>
<protein>
    <submittedName>
        <fullName evidence="2">Uncharacterized protein</fullName>
    </submittedName>
</protein>
<sequence length="296" mass="33537">IKNADAIVVYFALYIAAQLFQVYLCLNATYNKNTIQVIALAVFNFCLFGYSIVQVFQREKSISAIVDLLPDSTIAETSKLSLPKTFGYVVISLAAVFALALIFQAYRLYQVYGWSVYKKIGADMRMRRIYRSYQIFIVFLKVDVFFFVGFSVQYIVLVIIPSESIVDLVIHVIVSLCISIVLLSVAFISVRREHRVGMVVFLLGLLGLFIYFIIKLYQIHNPSSFLYNCEPFGSSRIVLSMFLVLDILLDIVTGAVAYMTLKNFGNGLKFHLTKQPSSIGMVNLDGQDPNKRWSII</sequence>
<evidence type="ECO:0000313" key="3">
    <source>
        <dbReference type="Proteomes" id="UP000268162"/>
    </source>
</evidence>
<keyword evidence="1" id="KW-1133">Transmembrane helix</keyword>
<dbReference type="PANTHER" id="PTHR34391">
    <property type="entry name" value="UPF0658 GOLGI APPARATUS MEMBRANE PROTEIN C1952.10C-RELATED"/>
    <property type="match status" value="1"/>
</dbReference>
<feature type="transmembrane region" description="Helical" evidence="1">
    <location>
        <begin position="135"/>
        <end position="156"/>
    </location>
</feature>
<feature type="transmembrane region" description="Helical" evidence="1">
    <location>
        <begin position="168"/>
        <end position="189"/>
    </location>
</feature>
<evidence type="ECO:0000313" key="2">
    <source>
        <dbReference type="EMBL" id="RKP40478.1"/>
    </source>
</evidence>
<dbReference type="GO" id="GO:0005794">
    <property type="term" value="C:Golgi apparatus"/>
    <property type="evidence" value="ECO:0007669"/>
    <property type="project" value="TreeGrafter"/>
</dbReference>
<organism evidence="2 3">
    <name type="scientific">Dimargaris cristalligena</name>
    <dbReference type="NCBI Taxonomy" id="215637"/>
    <lineage>
        <taxon>Eukaryota</taxon>
        <taxon>Fungi</taxon>
        <taxon>Fungi incertae sedis</taxon>
        <taxon>Zoopagomycota</taxon>
        <taxon>Kickxellomycotina</taxon>
        <taxon>Dimargaritomycetes</taxon>
        <taxon>Dimargaritales</taxon>
        <taxon>Dimargaritaceae</taxon>
        <taxon>Dimargaris</taxon>
    </lineage>
</organism>
<feature type="transmembrane region" description="Helical" evidence="1">
    <location>
        <begin position="86"/>
        <end position="109"/>
    </location>
</feature>
<keyword evidence="3" id="KW-1185">Reference proteome</keyword>
<feature type="transmembrane region" description="Helical" evidence="1">
    <location>
        <begin position="38"/>
        <end position="56"/>
    </location>
</feature>
<proteinExistence type="predicted"/>
<gene>
    <name evidence="2" type="ORF">BJ085DRAFT_18959</name>
</gene>
<keyword evidence="1" id="KW-0472">Membrane</keyword>
<feature type="transmembrane region" description="Helical" evidence="1">
    <location>
        <begin position="6"/>
        <end position="26"/>
    </location>
</feature>